<dbReference type="InterPro" id="IPR032054">
    <property type="entry name" value="Cdt1_C"/>
</dbReference>
<dbReference type="GO" id="GO:0006629">
    <property type="term" value="P:lipid metabolic process"/>
    <property type="evidence" value="ECO:0007669"/>
    <property type="project" value="InterPro"/>
</dbReference>
<reference evidence="13" key="1">
    <citation type="journal article" date="2019" name="IScience">
        <title>Narwhal Genome Reveals Long-Term Low Genetic Diversity despite Current Large Abundance Size.</title>
        <authorList>
            <person name="Westbury M.V."/>
            <person name="Petersen B."/>
            <person name="Garde E."/>
            <person name="Heide-Jorgensen M.P."/>
            <person name="Lorenzen E.D."/>
        </authorList>
    </citation>
    <scope>NUCLEOTIDE SEQUENCE [LARGE SCALE GENOMIC DNA]</scope>
</reference>
<dbReference type="Gene3D" id="1.10.10.1420">
    <property type="entry name" value="DNA replication factor Cdt1, C-terminal WH domain"/>
    <property type="match status" value="1"/>
</dbReference>
<name>A0A4U1EK52_MONMO</name>
<comment type="subcellular location">
    <subcellularLocation>
        <location evidence="1">Nucleus</location>
    </subcellularLocation>
</comment>
<dbReference type="GO" id="GO:0005634">
    <property type="term" value="C:nucleus"/>
    <property type="evidence" value="ECO:0007669"/>
    <property type="project" value="UniProtKB-SubCell"/>
</dbReference>
<dbReference type="FunFam" id="1.10.10.1420:FF:000001">
    <property type="entry name" value="Chromatin licensing and DNA replication factor 1"/>
    <property type="match status" value="1"/>
</dbReference>
<feature type="compositionally biased region" description="Low complexity" evidence="10">
    <location>
        <begin position="270"/>
        <end position="292"/>
    </location>
</feature>
<evidence type="ECO:0000259" key="11">
    <source>
        <dbReference type="PROSITE" id="PS50008"/>
    </source>
</evidence>
<feature type="non-terminal residue" evidence="12">
    <location>
        <position position="1"/>
    </location>
</feature>
<feature type="region of interest" description="Disordered" evidence="10">
    <location>
        <begin position="586"/>
        <end position="616"/>
    </location>
</feature>
<dbReference type="CDD" id="cd08767">
    <property type="entry name" value="Cdt1_c"/>
    <property type="match status" value="1"/>
</dbReference>
<dbReference type="Pfam" id="PF16679">
    <property type="entry name" value="CDT1_C"/>
    <property type="match status" value="1"/>
</dbReference>
<dbReference type="CDD" id="cd08674">
    <property type="entry name" value="Cdt1_m"/>
    <property type="match status" value="1"/>
</dbReference>
<dbReference type="SMART" id="SM01075">
    <property type="entry name" value="CDT1"/>
    <property type="match status" value="1"/>
</dbReference>
<dbReference type="SUPFAM" id="SSF46785">
    <property type="entry name" value="Winged helix' DNA-binding domain"/>
    <property type="match status" value="1"/>
</dbReference>
<sequence>LQASRGVQGPLIASGLKKRLCLRHRLAGRTALARRPPRTVPPGADPSSTRETAHGPPNNRAPSCGACAVGAAREGQRARARARPYCANPLGQGADGSAYGRGGARARRENQREKRLHFRLWSCSRGPAAACRLTDFFARRRPGLRAKPTRTKPAWRTPSPAKTAPRAPAPGPGPGPGPGSGRKRARSPAEPTRDEPAPPARRRLRLPANAVSGPSSPAAAGSPEYSSPQSKKTKKAPLSASQRSCLAAQEDEDKPTRDEPAPPARRRLRLPANAVSGPSSPAAAGSPEYSSPQSKKTKKAPLSASQRPCLAAQEDEDKVPSKVTLSELASCLQRAQELGARVQELKASAQKNAGEPSAPEDKGHPAGLGEQMPAYQRFHALAQPGPPGLVLPYKYQVLAEMFRSMDTIVSMLYNRSETVTFTKVKQGVQDMMHKRFEERNVGQIKTVYPGSYRFRQEHYIPTFKDGVRRSDYQLTIEPLLDQQAGSAAPRLTASHLLQRRQVFTQKLVARVREHHRAFLASLNPPMEVPEDQLTRWHPRFNVDEVPDVEPAELPQPPTVEKLASAQEVLARARSLMSPRMEKALSDLAQRTAQPSSPQSPSPALPATPPATSPAALKGVSQALLERVRAKEAQKQLAQMTRRPEQELRLQRLERLPELARVLRSVFVSERKPALTMEVACARMVGSYRAAMSPGEMEKHVQLLSELLPNWLSLHRIRTDTYVKLDKAADLAGVMAQLARLARAEEAL</sequence>
<dbReference type="InterPro" id="IPR014939">
    <property type="entry name" value="CDT1_Gemini-bd-like"/>
</dbReference>
<dbReference type="Pfam" id="PF08839">
    <property type="entry name" value="CDT1"/>
    <property type="match status" value="1"/>
</dbReference>
<gene>
    <name evidence="12" type="ORF">EI555_017005</name>
</gene>
<feature type="region of interest" description="Disordered" evidence="10">
    <location>
        <begin position="142"/>
        <end position="320"/>
    </location>
</feature>
<dbReference type="EMBL" id="RWIC01001272">
    <property type="protein sequence ID" value="TKC36608.1"/>
    <property type="molecule type" value="Genomic_DNA"/>
</dbReference>
<keyword evidence="5" id="KW-0539">Nucleus</keyword>
<dbReference type="GO" id="GO:0070182">
    <property type="term" value="F:DNA polymerase binding"/>
    <property type="evidence" value="ECO:0007669"/>
    <property type="project" value="TreeGrafter"/>
</dbReference>
<keyword evidence="6" id="KW-0131">Cell cycle</keyword>
<keyword evidence="3" id="KW-0235">DNA replication</keyword>
<evidence type="ECO:0000256" key="3">
    <source>
        <dbReference type="ARBA" id="ARBA00022705"/>
    </source>
</evidence>
<proteinExistence type="inferred from homology"/>
<organism evidence="12 13">
    <name type="scientific">Monodon monoceros</name>
    <name type="common">Narwhal</name>
    <name type="synonym">Ceratodon monodon</name>
    <dbReference type="NCBI Taxonomy" id="40151"/>
    <lineage>
        <taxon>Eukaryota</taxon>
        <taxon>Metazoa</taxon>
        <taxon>Chordata</taxon>
        <taxon>Craniata</taxon>
        <taxon>Vertebrata</taxon>
        <taxon>Euteleostomi</taxon>
        <taxon>Mammalia</taxon>
        <taxon>Eutheria</taxon>
        <taxon>Laurasiatheria</taxon>
        <taxon>Artiodactyla</taxon>
        <taxon>Whippomorpha</taxon>
        <taxon>Cetacea</taxon>
        <taxon>Odontoceti</taxon>
        <taxon>Monodontidae</taxon>
        <taxon>Monodon</taxon>
    </lineage>
</organism>
<accession>A0A4U1EK52</accession>
<evidence type="ECO:0000256" key="10">
    <source>
        <dbReference type="SAM" id="MobiDB-lite"/>
    </source>
</evidence>
<comment type="function">
    <text evidence="7">Required for both DNA replication and mitosis. DNA replication licensing factor, required for pre-replication complex assembly. Cooperates with CDC6 and the origin recognition complex (ORC) during G1 phase of the cell cycle to promote the loading of the mini-chromosome maintenance (MCM) complex onto DNA to generate pre-replication complexes (pre-RC). Required also for mitosis by promoting stable kinetochore-microtubule attachments. Potential oncogene.</text>
</comment>
<feature type="compositionally biased region" description="Pro residues" evidence="10">
    <location>
        <begin position="597"/>
        <end position="611"/>
    </location>
</feature>
<dbReference type="GO" id="GO:0000076">
    <property type="term" value="P:DNA replication checkpoint signaling"/>
    <property type="evidence" value="ECO:0007669"/>
    <property type="project" value="TreeGrafter"/>
</dbReference>
<evidence type="ECO:0000256" key="7">
    <source>
        <dbReference type="ARBA" id="ARBA00060007"/>
    </source>
</evidence>
<evidence type="ECO:0000256" key="5">
    <source>
        <dbReference type="ARBA" id="ARBA00023242"/>
    </source>
</evidence>
<feature type="compositionally biased region" description="Pro residues" evidence="10">
    <location>
        <begin position="167"/>
        <end position="177"/>
    </location>
</feature>
<dbReference type="PANTHER" id="PTHR28637">
    <property type="entry name" value="DNA REPLICATION FACTOR CDT1"/>
    <property type="match status" value="1"/>
</dbReference>
<feature type="compositionally biased region" description="Low complexity" evidence="10">
    <location>
        <begin position="206"/>
        <end position="228"/>
    </location>
</feature>
<feature type="region of interest" description="Disordered" evidence="10">
    <location>
        <begin position="88"/>
        <end position="112"/>
    </location>
</feature>
<evidence type="ECO:0000313" key="12">
    <source>
        <dbReference type="EMBL" id="TKC36608.1"/>
    </source>
</evidence>
<keyword evidence="4" id="KW-0832">Ubl conjugation</keyword>
<dbReference type="GO" id="GO:0003677">
    <property type="term" value="F:DNA binding"/>
    <property type="evidence" value="ECO:0007669"/>
    <property type="project" value="InterPro"/>
</dbReference>
<dbReference type="AlphaFoldDB" id="A0A4U1EK52"/>
<evidence type="ECO:0000256" key="4">
    <source>
        <dbReference type="ARBA" id="ARBA00022843"/>
    </source>
</evidence>
<comment type="similarity">
    <text evidence="2">Belongs to the Cdt1 family.</text>
</comment>
<dbReference type="InterPro" id="IPR001711">
    <property type="entry name" value="PLipase_C_Pinositol-sp_Y"/>
</dbReference>
<dbReference type="GO" id="GO:0004435">
    <property type="term" value="F:phosphatidylinositol-4,5-bisphosphate phospholipase C activity"/>
    <property type="evidence" value="ECO:0007669"/>
    <property type="project" value="InterPro"/>
</dbReference>
<evidence type="ECO:0000256" key="1">
    <source>
        <dbReference type="ARBA" id="ARBA00004123"/>
    </source>
</evidence>
<dbReference type="InterPro" id="IPR038090">
    <property type="entry name" value="Cdt1_C_WH_dom_sf"/>
</dbReference>
<dbReference type="PANTHER" id="PTHR28637:SF1">
    <property type="entry name" value="DNA REPLICATION FACTOR CDT1"/>
    <property type="match status" value="1"/>
</dbReference>
<dbReference type="Proteomes" id="UP000308365">
    <property type="component" value="Unassembled WGS sequence"/>
</dbReference>
<feature type="domain" description="PI-PLC Y-box" evidence="11">
    <location>
        <begin position="402"/>
        <end position="461"/>
    </location>
</feature>
<dbReference type="InterPro" id="IPR036390">
    <property type="entry name" value="WH_DNA-bd_sf"/>
</dbReference>
<evidence type="ECO:0000256" key="9">
    <source>
        <dbReference type="ARBA" id="ARBA00083223"/>
    </source>
</evidence>
<dbReference type="PROSITE" id="PS50008">
    <property type="entry name" value="PIPLC_Y_DOMAIN"/>
    <property type="match status" value="1"/>
</dbReference>
<comment type="caution">
    <text evidence="12">The sequence shown here is derived from an EMBL/GenBank/DDBJ whole genome shotgun (WGS) entry which is preliminary data.</text>
</comment>
<evidence type="ECO:0000313" key="13">
    <source>
        <dbReference type="Proteomes" id="UP000308365"/>
    </source>
</evidence>
<feature type="compositionally biased region" description="Low complexity" evidence="10">
    <location>
        <begin position="156"/>
        <end position="166"/>
    </location>
</feature>
<dbReference type="GO" id="GO:0071163">
    <property type="term" value="P:DNA replication preinitiation complex assembly"/>
    <property type="evidence" value="ECO:0007669"/>
    <property type="project" value="InterPro"/>
</dbReference>
<evidence type="ECO:0000256" key="6">
    <source>
        <dbReference type="ARBA" id="ARBA00023306"/>
    </source>
</evidence>
<dbReference type="GO" id="GO:0000278">
    <property type="term" value="P:mitotic cell cycle"/>
    <property type="evidence" value="ECO:0007669"/>
    <property type="project" value="TreeGrafter"/>
</dbReference>
<feature type="region of interest" description="Disordered" evidence="10">
    <location>
        <begin position="28"/>
        <end position="62"/>
    </location>
</feature>
<evidence type="ECO:0000256" key="8">
    <source>
        <dbReference type="ARBA" id="ARBA00071821"/>
    </source>
</evidence>
<feature type="region of interest" description="Disordered" evidence="10">
    <location>
        <begin position="345"/>
        <end position="369"/>
    </location>
</feature>
<evidence type="ECO:0000256" key="2">
    <source>
        <dbReference type="ARBA" id="ARBA00008356"/>
    </source>
</evidence>
<dbReference type="InterPro" id="IPR045173">
    <property type="entry name" value="Cdt1"/>
</dbReference>
<protein>
    <recommendedName>
        <fullName evidence="8">DNA replication factor Cdt1</fullName>
    </recommendedName>
    <alternativeName>
        <fullName evidence="9">Double parked homolog</fullName>
    </alternativeName>
</protein>
<dbReference type="GO" id="GO:0030174">
    <property type="term" value="P:regulation of DNA-templated DNA replication initiation"/>
    <property type="evidence" value="ECO:0007669"/>
    <property type="project" value="InterPro"/>
</dbReference>